<reference evidence="5 6" key="1">
    <citation type="submission" date="2019-03" db="EMBL/GenBank/DDBJ databases">
        <title>Genomic Encyclopedia of Archaeal and Bacterial Type Strains, Phase II (KMG-II): from individual species to whole genera.</title>
        <authorList>
            <person name="Goeker M."/>
        </authorList>
    </citation>
    <scope>NUCLEOTIDE SEQUENCE [LARGE SCALE GENOMIC DNA]</scope>
    <source>
        <strain evidence="5 6">DSM 24323</strain>
    </source>
</reference>
<dbReference type="GO" id="GO:0008887">
    <property type="term" value="F:glycerate kinase activity"/>
    <property type="evidence" value="ECO:0007669"/>
    <property type="project" value="UniProtKB-UniRule"/>
</dbReference>
<evidence type="ECO:0000256" key="4">
    <source>
        <dbReference type="PIRNR" id="PIRNR006078"/>
    </source>
</evidence>
<evidence type="ECO:0000256" key="2">
    <source>
        <dbReference type="ARBA" id="ARBA00022679"/>
    </source>
</evidence>
<proteinExistence type="inferred from homology"/>
<dbReference type="AlphaFoldDB" id="A0A4R7IYE0"/>
<dbReference type="InterPro" id="IPR018197">
    <property type="entry name" value="Glycerate_kinase_RE-like"/>
</dbReference>
<dbReference type="InterPro" id="IPR018193">
    <property type="entry name" value="Glyc_kinase_flavodox-like_fold"/>
</dbReference>
<evidence type="ECO:0000256" key="1">
    <source>
        <dbReference type="ARBA" id="ARBA00006284"/>
    </source>
</evidence>
<protein>
    <submittedName>
        <fullName evidence="5">Glycerate kinase</fullName>
    </submittedName>
</protein>
<dbReference type="GO" id="GO:0031388">
    <property type="term" value="P:organic acid phosphorylation"/>
    <property type="evidence" value="ECO:0007669"/>
    <property type="project" value="UniProtKB-UniRule"/>
</dbReference>
<sequence length="398" mass="40884">MADTVDPLRVVAVPDSFKGSATAAEVAAGIEAGVRAACDNAGRPVEITVVPFADGGEGTLQALLSAWGEEARSVPTVDALGRPVSARFGISPDGRLGVIEAAESNGLPLIDDAEFEPMRAGTRGVAALVEAVLDRGVSEILLCIGGSATTDAGAGLLAGLGARLLDADGEELPDGGGALAQLDRIDLTGLDQRLHRISWRVACDVTNPLLGPRGAAAVFGPQKGADEDQVRQLDDALDRFARTLLDDPESVIDKPGMGAAGGMPLVLHGVLGAELLPGAELVADVLDLRPTLAAADLVVTGEGRLDEQSLNGKVIDTIRRLTPATTPVVVLAGEVALDAAQLADRGLIAFSIAPGPRTLSELRTETHDQLRRVAQSVTAVFLSGARRSPPTETTESPA</sequence>
<keyword evidence="6" id="KW-1185">Reference proteome</keyword>
<dbReference type="Proteomes" id="UP000295371">
    <property type="component" value="Unassembled WGS sequence"/>
</dbReference>
<comment type="caution">
    <text evidence="5">The sequence shown here is derived from an EMBL/GenBank/DDBJ whole genome shotgun (WGS) entry which is preliminary data.</text>
</comment>
<evidence type="ECO:0000313" key="5">
    <source>
        <dbReference type="EMBL" id="TDT29076.1"/>
    </source>
</evidence>
<organism evidence="5 6">
    <name type="scientific">Naumannella halotolerans</name>
    <dbReference type="NCBI Taxonomy" id="993414"/>
    <lineage>
        <taxon>Bacteria</taxon>
        <taxon>Bacillati</taxon>
        <taxon>Actinomycetota</taxon>
        <taxon>Actinomycetes</taxon>
        <taxon>Propionibacteriales</taxon>
        <taxon>Propionibacteriaceae</taxon>
        <taxon>Naumannella</taxon>
    </lineage>
</organism>
<dbReference type="Gene3D" id="3.40.50.10350">
    <property type="entry name" value="Glycerate kinase, domain 1"/>
    <property type="match status" value="1"/>
</dbReference>
<dbReference type="RefSeq" id="WP_133756071.1">
    <property type="nucleotide sequence ID" value="NZ_SOAW01000004.1"/>
</dbReference>
<dbReference type="PANTHER" id="PTHR21599">
    <property type="entry name" value="GLYCERATE KINASE"/>
    <property type="match status" value="1"/>
</dbReference>
<dbReference type="OrthoDB" id="9774290at2"/>
<keyword evidence="2 4" id="KW-0808">Transferase</keyword>
<dbReference type="Pfam" id="PF02595">
    <property type="entry name" value="Gly_kinase"/>
    <property type="match status" value="1"/>
</dbReference>
<dbReference type="NCBIfam" id="TIGR00045">
    <property type="entry name" value="glycerate kinase"/>
    <property type="match status" value="1"/>
</dbReference>
<gene>
    <name evidence="5" type="ORF">CLV29_3169</name>
</gene>
<name>A0A4R7IYE0_9ACTN</name>
<dbReference type="EMBL" id="SOAW01000004">
    <property type="protein sequence ID" value="TDT29076.1"/>
    <property type="molecule type" value="Genomic_DNA"/>
</dbReference>
<keyword evidence="3 4" id="KW-0418">Kinase</keyword>
<dbReference type="InterPro" id="IPR036129">
    <property type="entry name" value="Glycerate_kinase_sf"/>
</dbReference>
<comment type="similarity">
    <text evidence="1 4">Belongs to the glycerate kinase type-1 family.</text>
</comment>
<dbReference type="InterPro" id="IPR004381">
    <property type="entry name" value="Glycerate_kinase"/>
</dbReference>
<dbReference type="PIRSF" id="PIRSF006078">
    <property type="entry name" value="GlxK"/>
    <property type="match status" value="1"/>
</dbReference>
<evidence type="ECO:0000313" key="6">
    <source>
        <dbReference type="Proteomes" id="UP000295371"/>
    </source>
</evidence>
<dbReference type="Gene3D" id="3.90.1510.10">
    <property type="entry name" value="Glycerate kinase, domain 2"/>
    <property type="match status" value="1"/>
</dbReference>
<dbReference type="SUPFAM" id="SSF110738">
    <property type="entry name" value="Glycerate kinase I"/>
    <property type="match status" value="1"/>
</dbReference>
<accession>A0A4R7IYE0</accession>
<dbReference type="PANTHER" id="PTHR21599:SF0">
    <property type="entry name" value="GLYCERATE KINASE"/>
    <property type="match status" value="1"/>
</dbReference>
<evidence type="ECO:0000256" key="3">
    <source>
        <dbReference type="ARBA" id="ARBA00022777"/>
    </source>
</evidence>